<name>A0A7Y0AVI7_9HYPH</name>
<organism evidence="1 2">
    <name type="scientific">Rhizobium terricola</name>
    <dbReference type="NCBI Taxonomy" id="2728849"/>
    <lineage>
        <taxon>Bacteria</taxon>
        <taxon>Pseudomonadati</taxon>
        <taxon>Pseudomonadota</taxon>
        <taxon>Alphaproteobacteria</taxon>
        <taxon>Hyphomicrobiales</taxon>
        <taxon>Rhizobiaceae</taxon>
        <taxon>Rhizobium/Agrobacterium group</taxon>
        <taxon>Rhizobium</taxon>
    </lineage>
</organism>
<dbReference type="Proteomes" id="UP000541470">
    <property type="component" value="Unassembled WGS sequence"/>
</dbReference>
<dbReference type="GO" id="GO:0016787">
    <property type="term" value="F:hydrolase activity"/>
    <property type="evidence" value="ECO:0007669"/>
    <property type="project" value="UniProtKB-KW"/>
</dbReference>
<keyword evidence="1" id="KW-0378">Hydrolase</keyword>
<dbReference type="EMBL" id="JABBGK010000001">
    <property type="protein sequence ID" value="NML74290.1"/>
    <property type="molecule type" value="Genomic_DNA"/>
</dbReference>
<reference evidence="1 2" key="1">
    <citation type="submission" date="2020-04" db="EMBL/GenBank/DDBJ databases">
        <title>Rhizobium sp. S-51 isolated from soil.</title>
        <authorList>
            <person name="Dahal R.H."/>
        </authorList>
    </citation>
    <scope>NUCLEOTIDE SEQUENCE [LARGE SCALE GENOMIC DNA]</scope>
    <source>
        <strain evidence="1 2">S-51</strain>
    </source>
</reference>
<comment type="caution">
    <text evidence="1">The sequence shown here is derived from an EMBL/GenBank/DDBJ whole genome shotgun (WGS) entry which is preliminary data.</text>
</comment>
<dbReference type="Gene3D" id="2.40.160.20">
    <property type="match status" value="1"/>
</dbReference>
<dbReference type="RefSeq" id="WP_169589298.1">
    <property type="nucleotide sequence ID" value="NZ_JABBGK010000001.1"/>
</dbReference>
<dbReference type="AlphaFoldDB" id="A0A7Y0AVI7"/>
<evidence type="ECO:0000313" key="2">
    <source>
        <dbReference type="Proteomes" id="UP000541470"/>
    </source>
</evidence>
<accession>A0A7Y0AVI7</accession>
<sequence length="180" mass="20207">MIVADGGGMDGRLAALFWLMSLPSGEADGNRFEMHRPDEGDRLALSSGVIMHQEEARGWETRLTYIYGDQLFERLHPMIDLSVTSRGGAWIGVGFYQQIDFSIDDLDLFAGFSFAPGIYMQGDEVELGHPVEFRSGVELGWKAPNDWQFSLLYDHRSNASLGEDNPGMETIQFRVSKPIR</sequence>
<protein>
    <submittedName>
        <fullName evidence="1">Acyloxyacyl hydrolase</fullName>
    </submittedName>
</protein>
<proteinExistence type="predicted"/>
<evidence type="ECO:0000313" key="1">
    <source>
        <dbReference type="EMBL" id="NML74290.1"/>
    </source>
</evidence>
<gene>
    <name evidence="1" type="ORF">HHL25_09175</name>
</gene>
<dbReference type="Pfam" id="PF09411">
    <property type="entry name" value="PagL"/>
    <property type="match status" value="1"/>
</dbReference>
<dbReference type="InterPro" id="IPR018550">
    <property type="entry name" value="Lipid-A_deacylase-rel"/>
</dbReference>
<keyword evidence="2" id="KW-1185">Reference proteome</keyword>